<dbReference type="GO" id="GO:0012505">
    <property type="term" value="C:endomembrane system"/>
    <property type="evidence" value="ECO:0007669"/>
    <property type="project" value="UniProtKB-SubCell"/>
</dbReference>
<reference evidence="10" key="1">
    <citation type="submission" date="2023-10" db="EMBL/GenBank/DDBJ databases">
        <title>Genome assembly of Pristionchus species.</title>
        <authorList>
            <person name="Yoshida K."/>
            <person name="Sommer R.J."/>
        </authorList>
    </citation>
    <scope>NUCLEOTIDE SEQUENCE</scope>
    <source>
        <strain evidence="10">RS0144</strain>
    </source>
</reference>
<dbReference type="InterPro" id="IPR035993">
    <property type="entry name" value="Notch-like_dom_sf"/>
</dbReference>
<sequence length="118" mass="13114">LNGLSARKLLENNVEQFEEAMREREVDIKDMTRSHRLTLQKIPRNHTGHSSSCPSQCEERRGDGFCDAACNTGHCLYDFGDCSTAIPFCSDHSCPDSSCDWSCALSGCQTGTCRLHPK</sequence>
<keyword evidence="4" id="KW-0472">Membrane</keyword>
<dbReference type="Proteomes" id="UP001432027">
    <property type="component" value="Unassembled WGS sequence"/>
</dbReference>
<keyword evidence="6" id="KW-0325">Glycoprotein</keyword>
<dbReference type="SUPFAM" id="SSF90193">
    <property type="entry name" value="Notch domain"/>
    <property type="match status" value="1"/>
</dbReference>
<evidence type="ECO:0000259" key="9">
    <source>
        <dbReference type="SMART" id="SM00004"/>
    </source>
</evidence>
<name>A0AAV5UGI1_9BILA</name>
<proteinExistence type="predicted"/>
<keyword evidence="3" id="KW-1133">Transmembrane helix</keyword>
<keyword evidence="1" id="KW-0812">Transmembrane</keyword>
<evidence type="ECO:0000256" key="3">
    <source>
        <dbReference type="ARBA" id="ARBA00022989"/>
    </source>
</evidence>
<feature type="non-terminal residue" evidence="10">
    <location>
        <position position="118"/>
    </location>
</feature>
<comment type="subcellular location">
    <subcellularLocation>
        <location evidence="7">Endomembrane system</location>
        <topology evidence="7">Single-pass type I membrane protein</topology>
    </subcellularLocation>
</comment>
<evidence type="ECO:0000256" key="8">
    <source>
        <dbReference type="SAM" id="Coils"/>
    </source>
</evidence>
<keyword evidence="2" id="KW-0677">Repeat</keyword>
<dbReference type="EMBL" id="BTSX01000006">
    <property type="protein sequence ID" value="GMT05571.1"/>
    <property type="molecule type" value="Genomic_DNA"/>
</dbReference>
<feature type="coiled-coil region" evidence="8">
    <location>
        <begin position="7"/>
        <end position="34"/>
    </location>
</feature>
<evidence type="ECO:0000256" key="4">
    <source>
        <dbReference type="ARBA" id="ARBA00023136"/>
    </source>
</evidence>
<dbReference type="InterPro" id="IPR000800">
    <property type="entry name" value="Notch_dom"/>
</dbReference>
<feature type="domain" description="LNR" evidence="9">
    <location>
        <begin position="46"/>
        <end position="83"/>
    </location>
</feature>
<accession>A0AAV5UGI1</accession>
<evidence type="ECO:0000256" key="1">
    <source>
        <dbReference type="ARBA" id="ARBA00022692"/>
    </source>
</evidence>
<evidence type="ECO:0000313" key="11">
    <source>
        <dbReference type="Proteomes" id="UP001432027"/>
    </source>
</evidence>
<protein>
    <recommendedName>
        <fullName evidence="9">LNR domain-containing protein</fullName>
    </recommendedName>
</protein>
<keyword evidence="5" id="KW-1015">Disulfide bond</keyword>
<comment type="caution">
    <text evidence="10">The sequence shown here is derived from an EMBL/GenBank/DDBJ whole genome shotgun (WGS) entry which is preliminary data.</text>
</comment>
<evidence type="ECO:0000256" key="7">
    <source>
        <dbReference type="ARBA" id="ARBA00046288"/>
    </source>
</evidence>
<dbReference type="Gene3D" id="4.10.470.20">
    <property type="match status" value="1"/>
</dbReference>
<feature type="non-terminal residue" evidence="10">
    <location>
        <position position="1"/>
    </location>
</feature>
<evidence type="ECO:0000256" key="6">
    <source>
        <dbReference type="ARBA" id="ARBA00023180"/>
    </source>
</evidence>
<keyword evidence="8" id="KW-0175">Coiled coil</keyword>
<dbReference type="AlphaFoldDB" id="A0AAV5UGI1"/>
<dbReference type="Pfam" id="PF00066">
    <property type="entry name" value="Notch"/>
    <property type="match status" value="1"/>
</dbReference>
<evidence type="ECO:0000256" key="5">
    <source>
        <dbReference type="ARBA" id="ARBA00023157"/>
    </source>
</evidence>
<evidence type="ECO:0000313" key="10">
    <source>
        <dbReference type="EMBL" id="GMT05571.1"/>
    </source>
</evidence>
<gene>
    <name evidence="10" type="ORF">PENTCL1PPCAC_27745</name>
</gene>
<keyword evidence="11" id="KW-1185">Reference proteome</keyword>
<evidence type="ECO:0000256" key="2">
    <source>
        <dbReference type="ARBA" id="ARBA00022737"/>
    </source>
</evidence>
<dbReference type="SMART" id="SM00004">
    <property type="entry name" value="NL"/>
    <property type="match status" value="1"/>
</dbReference>
<organism evidence="10 11">
    <name type="scientific">Pristionchus entomophagus</name>
    <dbReference type="NCBI Taxonomy" id="358040"/>
    <lineage>
        <taxon>Eukaryota</taxon>
        <taxon>Metazoa</taxon>
        <taxon>Ecdysozoa</taxon>
        <taxon>Nematoda</taxon>
        <taxon>Chromadorea</taxon>
        <taxon>Rhabditida</taxon>
        <taxon>Rhabditina</taxon>
        <taxon>Diplogasteromorpha</taxon>
        <taxon>Diplogasteroidea</taxon>
        <taxon>Neodiplogasteridae</taxon>
        <taxon>Pristionchus</taxon>
    </lineage>
</organism>